<keyword evidence="12" id="KW-1185">Reference proteome</keyword>
<dbReference type="GO" id="GO:0004601">
    <property type="term" value="F:peroxidase activity"/>
    <property type="evidence" value="ECO:0007669"/>
    <property type="project" value="UniProtKB-KW"/>
</dbReference>
<dbReference type="PANTHER" id="PTHR33577:SF15">
    <property type="entry name" value="HEME HALOPEROXIDASE FAMILY PROFILE DOMAIN-CONTAINING PROTEIN"/>
    <property type="match status" value="1"/>
</dbReference>
<evidence type="ECO:0000256" key="1">
    <source>
        <dbReference type="ARBA" id="ARBA00001970"/>
    </source>
</evidence>
<dbReference type="EMBL" id="SEOQ01001273">
    <property type="protein sequence ID" value="TFY52644.1"/>
    <property type="molecule type" value="Genomic_DNA"/>
</dbReference>
<keyword evidence="3" id="KW-0349">Heme</keyword>
<dbReference type="PROSITE" id="PS51405">
    <property type="entry name" value="HEME_HALOPEROXIDASE"/>
    <property type="match status" value="1"/>
</dbReference>
<evidence type="ECO:0000259" key="10">
    <source>
        <dbReference type="PROSITE" id="PS51405"/>
    </source>
</evidence>
<protein>
    <submittedName>
        <fullName evidence="11">Heme-thiolate peroxidase</fullName>
        <ecNumber evidence="11">1.11.2.1</ecNumber>
    </submittedName>
</protein>
<keyword evidence="5 11" id="KW-0560">Oxidoreductase</keyword>
<feature type="region of interest" description="Disordered" evidence="8">
    <location>
        <begin position="60"/>
        <end position="79"/>
    </location>
</feature>
<sequence>MLILAPLFALAAVVGAFPGFAGGVPRHRSERSSHKTMLSARDPAGSPELEPVAVVDGLKRVPDDDHPFQAPGPTDRRGPCPGLNTLANHGIPRSGIVTGDEIIEGSVEGLGMGADIVMVLIVLSLAYDGDLLSGKFSIGAPDNRTAGLGPLQNILSVAGGLNYHNTLEGDASSTRQDAYFGDGHSMDPNLYLQMKSIAAQHGGTYGFDTMKEVLQMRYDDSLARNPTFYWLPIAALVPLGSKGLVPVLFSNGTYGAGGVPNEASISSFFGARALPDGRYDARDDCGFILSTNVPFGANAGHPDTFIPFELGALTDVNGLACFLLTALQANIPSILVQPLRDVVGIVGQVLDKITPMFEQFGCPTYNATQAQTYKDLSKCNTFGPPVSQD</sequence>
<feature type="domain" description="Heme haloperoxidase family profile" evidence="10">
    <location>
        <begin position="64"/>
        <end position="297"/>
    </location>
</feature>
<dbReference type="InterPro" id="IPR036851">
    <property type="entry name" value="Chloroperoxidase-like_sf"/>
</dbReference>
<proteinExistence type="inferred from homology"/>
<feature type="region of interest" description="Disordered" evidence="8">
    <location>
        <begin position="24"/>
        <end position="49"/>
    </location>
</feature>
<reference evidence="11 12" key="1">
    <citation type="submission" date="2019-02" db="EMBL/GenBank/DDBJ databases">
        <title>Genome sequencing of the rare red list fungi Dentipellis fragilis.</title>
        <authorList>
            <person name="Buettner E."/>
            <person name="Kellner H."/>
        </authorList>
    </citation>
    <scope>NUCLEOTIDE SEQUENCE [LARGE SCALE GENOMIC DNA]</scope>
    <source>
        <strain evidence="11 12">DSM 105465</strain>
    </source>
</reference>
<dbReference type="InterPro" id="IPR000028">
    <property type="entry name" value="Chloroperoxidase"/>
</dbReference>
<dbReference type="GO" id="GO:0046872">
    <property type="term" value="F:metal ion binding"/>
    <property type="evidence" value="ECO:0007669"/>
    <property type="project" value="UniProtKB-KW"/>
</dbReference>
<evidence type="ECO:0000256" key="6">
    <source>
        <dbReference type="ARBA" id="ARBA00023004"/>
    </source>
</evidence>
<dbReference type="Proteomes" id="UP000298327">
    <property type="component" value="Unassembled WGS sequence"/>
</dbReference>
<evidence type="ECO:0000313" key="12">
    <source>
        <dbReference type="Proteomes" id="UP000298327"/>
    </source>
</evidence>
<evidence type="ECO:0000256" key="8">
    <source>
        <dbReference type="SAM" id="MobiDB-lite"/>
    </source>
</evidence>
<keyword evidence="6" id="KW-0408">Iron</keyword>
<gene>
    <name evidence="11" type="ORF">EVG20_g10464</name>
</gene>
<keyword evidence="9" id="KW-0732">Signal</keyword>
<comment type="similarity">
    <text evidence="7">Belongs to the chloroperoxidase family.</text>
</comment>
<dbReference type="SUPFAM" id="SSF47571">
    <property type="entry name" value="Cloroperoxidase"/>
    <property type="match status" value="1"/>
</dbReference>
<evidence type="ECO:0000256" key="2">
    <source>
        <dbReference type="ARBA" id="ARBA00022559"/>
    </source>
</evidence>
<keyword evidence="4" id="KW-0479">Metal-binding</keyword>
<dbReference type="EC" id="1.11.2.1" evidence="11"/>
<comment type="caution">
    <text evidence="11">The sequence shown here is derived from an EMBL/GenBank/DDBJ whole genome shotgun (WGS) entry which is preliminary data.</text>
</comment>
<evidence type="ECO:0000256" key="3">
    <source>
        <dbReference type="ARBA" id="ARBA00022617"/>
    </source>
</evidence>
<organism evidence="11 12">
    <name type="scientific">Dentipellis fragilis</name>
    <dbReference type="NCBI Taxonomy" id="205917"/>
    <lineage>
        <taxon>Eukaryota</taxon>
        <taxon>Fungi</taxon>
        <taxon>Dikarya</taxon>
        <taxon>Basidiomycota</taxon>
        <taxon>Agaricomycotina</taxon>
        <taxon>Agaricomycetes</taxon>
        <taxon>Russulales</taxon>
        <taxon>Hericiaceae</taxon>
        <taxon>Dentipellis</taxon>
    </lineage>
</organism>
<evidence type="ECO:0000256" key="5">
    <source>
        <dbReference type="ARBA" id="ARBA00023002"/>
    </source>
</evidence>
<evidence type="ECO:0000256" key="4">
    <source>
        <dbReference type="ARBA" id="ARBA00022723"/>
    </source>
</evidence>
<dbReference type="Pfam" id="PF01328">
    <property type="entry name" value="Peroxidase_2"/>
    <property type="match status" value="1"/>
</dbReference>
<evidence type="ECO:0000256" key="9">
    <source>
        <dbReference type="SAM" id="SignalP"/>
    </source>
</evidence>
<feature type="signal peptide" evidence="9">
    <location>
        <begin position="1"/>
        <end position="16"/>
    </location>
</feature>
<dbReference type="PANTHER" id="PTHR33577">
    <property type="entry name" value="STERIGMATOCYSTIN BIOSYNTHESIS PEROXIDASE STCC-RELATED"/>
    <property type="match status" value="1"/>
</dbReference>
<dbReference type="OrthoDB" id="2542103at2759"/>
<name>A0A4Y9XQQ3_9AGAM</name>
<keyword evidence="2 11" id="KW-0575">Peroxidase</keyword>
<dbReference type="AlphaFoldDB" id="A0A4Y9XQQ3"/>
<accession>A0A4Y9XQQ3</accession>
<evidence type="ECO:0000313" key="11">
    <source>
        <dbReference type="EMBL" id="TFY52644.1"/>
    </source>
</evidence>
<comment type="cofactor">
    <cofactor evidence="1">
        <name>heme b</name>
        <dbReference type="ChEBI" id="CHEBI:60344"/>
    </cofactor>
</comment>
<evidence type="ECO:0000256" key="7">
    <source>
        <dbReference type="ARBA" id="ARBA00025795"/>
    </source>
</evidence>
<feature type="chain" id="PRO_5021388548" evidence="9">
    <location>
        <begin position="17"/>
        <end position="389"/>
    </location>
</feature>
<dbReference type="Gene3D" id="1.10.489.10">
    <property type="entry name" value="Chloroperoxidase-like"/>
    <property type="match status" value="1"/>
</dbReference>